<gene>
    <name evidence="1" type="ORF">AVDCRST_MAG62-80</name>
</gene>
<dbReference type="EMBL" id="CADCWB010000012">
    <property type="protein sequence ID" value="CAA9503096.1"/>
    <property type="molecule type" value="Genomic_DNA"/>
</dbReference>
<accession>A0A6J4SR80</accession>
<sequence length="29" mass="3368">AWRLRPPDWRSAAAARRACRRHPGSYCPC</sequence>
<evidence type="ECO:0000313" key="1">
    <source>
        <dbReference type="EMBL" id="CAA9503096.1"/>
    </source>
</evidence>
<proteinExistence type="predicted"/>
<reference evidence="1" key="1">
    <citation type="submission" date="2020-02" db="EMBL/GenBank/DDBJ databases">
        <authorList>
            <person name="Meier V. D."/>
        </authorList>
    </citation>
    <scope>NUCLEOTIDE SEQUENCE</scope>
    <source>
        <strain evidence="1">AVDCRST_MAG62</strain>
    </source>
</reference>
<name>A0A6J4SR80_9SPHN</name>
<protein>
    <submittedName>
        <fullName evidence="1">Uncharacterized protein</fullName>
    </submittedName>
</protein>
<feature type="non-terminal residue" evidence="1">
    <location>
        <position position="1"/>
    </location>
</feature>
<organism evidence="1">
    <name type="scientific">uncultured Sphingomonas sp</name>
    <dbReference type="NCBI Taxonomy" id="158754"/>
    <lineage>
        <taxon>Bacteria</taxon>
        <taxon>Pseudomonadati</taxon>
        <taxon>Pseudomonadota</taxon>
        <taxon>Alphaproteobacteria</taxon>
        <taxon>Sphingomonadales</taxon>
        <taxon>Sphingomonadaceae</taxon>
        <taxon>Sphingomonas</taxon>
        <taxon>environmental samples</taxon>
    </lineage>
</organism>
<dbReference type="AlphaFoldDB" id="A0A6J4SR80"/>
<feature type="non-terminal residue" evidence="1">
    <location>
        <position position="29"/>
    </location>
</feature>